<proteinExistence type="predicted"/>
<feature type="region of interest" description="Disordered" evidence="5">
    <location>
        <begin position="18"/>
        <end position="41"/>
    </location>
</feature>
<dbReference type="InterPro" id="IPR036388">
    <property type="entry name" value="WH-like_DNA-bd_sf"/>
</dbReference>
<gene>
    <name evidence="7" type="ORF">AAFF_G00356770</name>
</gene>
<dbReference type="GO" id="GO:0000978">
    <property type="term" value="F:RNA polymerase II cis-regulatory region sequence-specific DNA binding"/>
    <property type="evidence" value="ECO:0007669"/>
    <property type="project" value="TreeGrafter"/>
</dbReference>
<comment type="caution">
    <text evidence="7">The sequence shown here is derived from an EMBL/GenBank/DDBJ whole genome shotgun (WGS) entry which is preliminary data.</text>
</comment>
<dbReference type="PANTHER" id="PTHR11829">
    <property type="entry name" value="FORKHEAD BOX PROTEIN"/>
    <property type="match status" value="1"/>
</dbReference>
<keyword evidence="8" id="KW-1185">Reference proteome</keyword>
<dbReference type="PROSITE" id="PS00658">
    <property type="entry name" value="FORK_HEAD_2"/>
    <property type="match status" value="1"/>
</dbReference>
<dbReference type="InterPro" id="IPR001766">
    <property type="entry name" value="Fork_head_dom"/>
</dbReference>
<dbReference type="PRINTS" id="PR00053">
    <property type="entry name" value="FORKHEAD"/>
</dbReference>
<dbReference type="Gene3D" id="1.10.10.10">
    <property type="entry name" value="Winged helix-like DNA-binding domain superfamily/Winged helix DNA-binding domain"/>
    <property type="match status" value="1"/>
</dbReference>
<dbReference type="InterPro" id="IPR050211">
    <property type="entry name" value="FOX_domain-containing"/>
</dbReference>
<dbReference type="InterPro" id="IPR036390">
    <property type="entry name" value="WH_DNA-bd_sf"/>
</dbReference>
<dbReference type="GO" id="GO:0000981">
    <property type="term" value="F:DNA-binding transcription factor activity, RNA polymerase II-specific"/>
    <property type="evidence" value="ECO:0007669"/>
    <property type="project" value="TreeGrafter"/>
</dbReference>
<evidence type="ECO:0000259" key="6">
    <source>
        <dbReference type="PROSITE" id="PS50039"/>
    </source>
</evidence>
<dbReference type="PROSITE" id="PS50039">
    <property type="entry name" value="FORK_HEAD_3"/>
    <property type="match status" value="1"/>
</dbReference>
<protein>
    <recommendedName>
        <fullName evidence="6">Fork-head domain-containing protein</fullName>
    </recommendedName>
</protein>
<dbReference type="GO" id="GO:0009653">
    <property type="term" value="P:anatomical structure morphogenesis"/>
    <property type="evidence" value="ECO:0007669"/>
    <property type="project" value="TreeGrafter"/>
</dbReference>
<evidence type="ECO:0000256" key="2">
    <source>
        <dbReference type="ARBA" id="ARBA00023125"/>
    </source>
</evidence>
<evidence type="ECO:0000256" key="1">
    <source>
        <dbReference type="ARBA" id="ARBA00004123"/>
    </source>
</evidence>
<name>A0AAD7T8H3_9TELE</name>
<dbReference type="SUPFAM" id="SSF46785">
    <property type="entry name" value="Winged helix' DNA-binding domain"/>
    <property type="match status" value="1"/>
</dbReference>
<keyword evidence="3 4" id="KW-0539">Nucleus</keyword>
<evidence type="ECO:0000313" key="8">
    <source>
        <dbReference type="Proteomes" id="UP001221898"/>
    </source>
</evidence>
<dbReference type="EMBL" id="JAINUG010000006">
    <property type="protein sequence ID" value="KAJ8416389.1"/>
    <property type="molecule type" value="Genomic_DNA"/>
</dbReference>
<reference evidence="7" key="1">
    <citation type="journal article" date="2023" name="Science">
        <title>Genome structures resolve the early diversification of teleost fishes.</title>
        <authorList>
            <person name="Parey E."/>
            <person name="Louis A."/>
            <person name="Montfort J."/>
            <person name="Bouchez O."/>
            <person name="Roques C."/>
            <person name="Iampietro C."/>
            <person name="Lluch J."/>
            <person name="Castinel A."/>
            <person name="Donnadieu C."/>
            <person name="Desvignes T."/>
            <person name="Floi Bucao C."/>
            <person name="Jouanno E."/>
            <person name="Wen M."/>
            <person name="Mejri S."/>
            <person name="Dirks R."/>
            <person name="Jansen H."/>
            <person name="Henkel C."/>
            <person name="Chen W.J."/>
            <person name="Zahm M."/>
            <person name="Cabau C."/>
            <person name="Klopp C."/>
            <person name="Thompson A.W."/>
            <person name="Robinson-Rechavi M."/>
            <person name="Braasch I."/>
            <person name="Lecointre G."/>
            <person name="Bobe J."/>
            <person name="Postlethwait J.H."/>
            <person name="Berthelot C."/>
            <person name="Roest Crollius H."/>
            <person name="Guiguen Y."/>
        </authorList>
    </citation>
    <scope>NUCLEOTIDE SEQUENCE</scope>
    <source>
        <strain evidence="7">NC1722</strain>
    </source>
</reference>
<dbReference type="GO" id="GO:0005634">
    <property type="term" value="C:nucleus"/>
    <property type="evidence" value="ECO:0007669"/>
    <property type="project" value="UniProtKB-SubCell"/>
</dbReference>
<dbReference type="PANTHER" id="PTHR11829:SF142">
    <property type="entry name" value="FORK-HEAD DOMAIN-CONTAINING PROTEIN"/>
    <property type="match status" value="1"/>
</dbReference>
<evidence type="ECO:0000256" key="4">
    <source>
        <dbReference type="PROSITE-ProRule" id="PRU00089"/>
    </source>
</evidence>
<dbReference type="CDD" id="cd20035">
    <property type="entry name" value="FH_FOXQ2-like"/>
    <property type="match status" value="1"/>
</dbReference>
<dbReference type="InterPro" id="IPR047519">
    <property type="entry name" value="FH_FOXQ2-like"/>
</dbReference>
<dbReference type="SMART" id="SM00339">
    <property type="entry name" value="FH"/>
    <property type="match status" value="1"/>
</dbReference>
<organism evidence="7 8">
    <name type="scientific">Aldrovandia affinis</name>
    <dbReference type="NCBI Taxonomy" id="143900"/>
    <lineage>
        <taxon>Eukaryota</taxon>
        <taxon>Metazoa</taxon>
        <taxon>Chordata</taxon>
        <taxon>Craniata</taxon>
        <taxon>Vertebrata</taxon>
        <taxon>Euteleostomi</taxon>
        <taxon>Actinopterygii</taxon>
        <taxon>Neopterygii</taxon>
        <taxon>Teleostei</taxon>
        <taxon>Notacanthiformes</taxon>
        <taxon>Halosauridae</taxon>
        <taxon>Aldrovandia</taxon>
    </lineage>
</organism>
<feature type="DNA-binding region" description="Fork-head" evidence="4">
    <location>
        <begin position="48"/>
        <end position="140"/>
    </location>
</feature>
<dbReference type="AlphaFoldDB" id="A0AAD7T8H3"/>
<feature type="domain" description="Fork-head" evidence="6">
    <location>
        <begin position="48"/>
        <end position="140"/>
    </location>
</feature>
<accession>A0AAD7T8H3</accession>
<evidence type="ECO:0000313" key="7">
    <source>
        <dbReference type="EMBL" id="KAJ8416389.1"/>
    </source>
</evidence>
<comment type="subcellular location">
    <subcellularLocation>
        <location evidence="1 4">Nucleus</location>
    </subcellularLocation>
</comment>
<dbReference type="Pfam" id="PF00250">
    <property type="entry name" value="Forkhead"/>
    <property type="match status" value="1"/>
</dbReference>
<dbReference type="GO" id="GO:0030154">
    <property type="term" value="P:cell differentiation"/>
    <property type="evidence" value="ECO:0007669"/>
    <property type="project" value="TreeGrafter"/>
</dbReference>
<keyword evidence="2 4" id="KW-0238">DNA-binding</keyword>
<dbReference type="InterPro" id="IPR030456">
    <property type="entry name" value="TF_fork_head_CS_2"/>
</dbReference>
<sequence>MAMNGEAAEAEAGMICVDRQRERPGPHTDPPSGDTSCEGGDRDGVLGKPSLSYIAMIGKVILSSPSQKLNLASIYADIEGCFPYYRGRGQGWKNSVRHNLSLNDCFVKLGRCEDGKGSYWGIHPAHLSDFLRGDFRQHRKASRSRRRRGLPAGVAGGDLYYWGAGPCLGPCPQCPYQPQWVASTLPHPSPRPWSLGPPGDAGRWSYECPPWRLPGWGVAEAELGRVGGACCGLCVRAPSRTCAPGSGLSQPSGIPSTLRLTSWTRRTWSEGDGVSTRVAGTFTVHTK</sequence>
<evidence type="ECO:0000256" key="5">
    <source>
        <dbReference type="SAM" id="MobiDB-lite"/>
    </source>
</evidence>
<evidence type="ECO:0000256" key="3">
    <source>
        <dbReference type="ARBA" id="ARBA00023242"/>
    </source>
</evidence>
<dbReference type="Proteomes" id="UP001221898">
    <property type="component" value="Unassembled WGS sequence"/>
</dbReference>